<dbReference type="SUPFAM" id="SSF53474">
    <property type="entry name" value="alpha/beta-Hydrolases"/>
    <property type="match status" value="2"/>
</dbReference>
<comment type="caution">
    <text evidence="8">The sequence shown here is derived from an EMBL/GenBank/DDBJ whole genome shotgun (WGS) entry which is preliminary data.</text>
</comment>
<dbReference type="PANTHER" id="PTHR11010">
    <property type="entry name" value="PROTEASE S28 PRO-X CARBOXYPEPTIDASE-RELATED"/>
    <property type="match status" value="1"/>
</dbReference>
<dbReference type="GO" id="GO:0008239">
    <property type="term" value="F:dipeptidyl-peptidase activity"/>
    <property type="evidence" value="ECO:0007669"/>
    <property type="project" value="TreeGrafter"/>
</dbReference>
<evidence type="ECO:0000256" key="7">
    <source>
        <dbReference type="SAM" id="SignalP"/>
    </source>
</evidence>
<keyword evidence="9" id="KW-1185">Reference proteome</keyword>
<gene>
    <name evidence="8" type="ORF">CAUJ_LOCUS4453</name>
</gene>
<proteinExistence type="inferred from homology"/>
<keyword evidence="4" id="KW-0378">Hydrolase</keyword>
<dbReference type="InterPro" id="IPR029058">
    <property type="entry name" value="AB_hydrolase_fold"/>
</dbReference>
<evidence type="ECO:0000256" key="4">
    <source>
        <dbReference type="ARBA" id="ARBA00022801"/>
    </source>
</evidence>
<dbReference type="FunFam" id="1.20.120.980:FF:000007">
    <property type="entry name" value="Predicted protein"/>
    <property type="match status" value="1"/>
</dbReference>
<evidence type="ECO:0000256" key="6">
    <source>
        <dbReference type="ARBA" id="ARBA00023180"/>
    </source>
</evidence>
<evidence type="ECO:0000256" key="5">
    <source>
        <dbReference type="ARBA" id="ARBA00022825"/>
    </source>
</evidence>
<name>A0A8S1H052_9PELO</name>
<keyword evidence="2" id="KW-0645">Protease</keyword>
<dbReference type="GO" id="GO:0006508">
    <property type="term" value="P:proteolysis"/>
    <property type="evidence" value="ECO:0007669"/>
    <property type="project" value="UniProtKB-KW"/>
</dbReference>
<dbReference type="Gene3D" id="3.40.50.1820">
    <property type="entry name" value="alpha/beta hydrolase"/>
    <property type="match status" value="1"/>
</dbReference>
<dbReference type="PANTHER" id="PTHR11010:SF104">
    <property type="entry name" value="SERINE PROTEASE PCP-1-RELATED"/>
    <property type="match status" value="1"/>
</dbReference>
<reference evidence="8" key="1">
    <citation type="submission" date="2020-10" db="EMBL/GenBank/DDBJ databases">
        <authorList>
            <person name="Kikuchi T."/>
        </authorList>
    </citation>
    <scope>NUCLEOTIDE SEQUENCE</scope>
    <source>
        <strain evidence="8">NKZ352</strain>
    </source>
</reference>
<evidence type="ECO:0000313" key="9">
    <source>
        <dbReference type="Proteomes" id="UP000835052"/>
    </source>
</evidence>
<evidence type="ECO:0000256" key="1">
    <source>
        <dbReference type="ARBA" id="ARBA00011079"/>
    </source>
</evidence>
<evidence type="ECO:0000256" key="3">
    <source>
        <dbReference type="ARBA" id="ARBA00022729"/>
    </source>
</evidence>
<dbReference type="Pfam" id="PF05577">
    <property type="entry name" value="Peptidase_S28"/>
    <property type="match status" value="1"/>
</dbReference>
<dbReference type="EMBL" id="CAJGYM010000008">
    <property type="protein sequence ID" value="CAD6188534.1"/>
    <property type="molecule type" value="Genomic_DNA"/>
</dbReference>
<protein>
    <submittedName>
        <fullName evidence="8">Uncharacterized protein</fullName>
    </submittedName>
</protein>
<dbReference type="Gene3D" id="1.20.120.980">
    <property type="entry name" value="Serine carboxypeptidase S28, SKS domain"/>
    <property type="match status" value="1"/>
</dbReference>
<feature type="chain" id="PRO_5035725992" evidence="7">
    <location>
        <begin position="22"/>
        <end position="563"/>
    </location>
</feature>
<dbReference type="InterPro" id="IPR008758">
    <property type="entry name" value="Peptidase_S28"/>
</dbReference>
<dbReference type="InterPro" id="IPR042269">
    <property type="entry name" value="Ser_carbopepase_S28_SKS"/>
</dbReference>
<keyword evidence="6" id="KW-0325">Glycoprotein</keyword>
<sequence>MRQLLAILFLAAALFVGGADARRRRLGLPRRDVIDGVNYPAKVMFYKGMKLDHFTYSDTRTFDLRWMWNNTFYKPGGPIFFYSGNEGDLTGFVTATGIMFDIAQMFNAAIIFAEHRFYGVTQPFGNESYSSIPHMGLLTSEQALADYAQLLTVLKTKNNQFNYTYSADTKVITFGGSYGGMLSAWFRQKYPHIVDGAWAGSAPLIYFRDGGVDPGAFDNITSRTYVDAGCNRYILANCWNAVIRLSSTASGRNWLNTQFKFDPRTPIRNTTDGWNFNYYLREAIEYMAMVDYPYPTGFLEPLPGWPVKAACANMNATGTNFTDQQLVTMVVSAANIYYNYNNNASYVYCIDDSICGDSGVSGLGNDQLGWPWQECSEIIIAMCSKGGDNDVFWNECGADLFQTLAAGCSSVFGSFNWTSATWNIDAVKTLYGLNLAGASNIILTQGHLDPWSGGGFKKDKTDVSRGLYVLEIPGSAHHLDLRTPNTCDPNTITNARFQIIGILRCWLDPSCTTNPSLTDLPAMTIPNAACKDVNNGYPWGQTTASAPAAFLLISFIATLLHLF</sequence>
<evidence type="ECO:0000313" key="8">
    <source>
        <dbReference type="EMBL" id="CAD6188534.1"/>
    </source>
</evidence>
<comment type="similarity">
    <text evidence="1">Belongs to the peptidase S28 family.</text>
</comment>
<accession>A0A8S1H052</accession>
<evidence type="ECO:0000256" key="2">
    <source>
        <dbReference type="ARBA" id="ARBA00022670"/>
    </source>
</evidence>
<dbReference type="Proteomes" id="UP000835052">
    <property type="component" value="Unassembled WGS sequence"/>
</dbReference>
<dbReference type="GO" id="GO:0070008">
    <property type="term" value="F:serine-type exopeptidase activity"/>
    <property type="evidence" value="ECO:0007669"/>
    <property type="project" value="InterPro"/>
</dbReference>
<organism evidence="8 9">
    <name type="scientific">Caenorhabditis auriculariae</name>
    <dbReference type="NCBI Taxonomy" id="2777116"/>
    <lineage>
        <taxon>Eukaryota</taxon>
        <taxon>Metazoa</taxon>
        <taxon>Ecdysozoa</taxon>
        <taxon>Nematoda</taxon>
        <taxon>Chromadorea</taxon>
        <taxon>Rhabditida</taxon>
        <taxon>Rhabditina</taxon>
        <taxon>Rhabditomorpha</taxon>
        <taxon>Rhabditoidea</taxon>
        <taxon>Rhabditidae</taxon>
        <taxon>Peloderinae</taxon>
        <taxon>Caenorhabditis</taxon>
    </lineage>
</organism>
<feature type="signal peptide" evidence="7">
    <location>
        <begin position="1"/>
        <end position="21"/>
    </location>
</feature>
<dbReference type="OrthoDB" id="2130629at2759"/>
<dbReference type="AlphaFoldDB" id="A0A8S1H052"/>
<keyword evidence="3 7" id="KW-0732">Signal</keyword>
<keyword evidence="5" id="KW-0720">Serine protease</keyword>